<evidence type="ECO:0000313" key="1">
    <source>
        <dbReference type="EMBL" id="GKV06765.1"/>
    </source>
</evidence>
<dbReference type="EMBL" id="BPVZ01000026">
    <property type="protein sequence ID" value="GKV06765.1"/>
    <property type="molecule type" value="Genomic_DNA"/>
</dbReference>
<evidence type="ECO:0000313" key="2">
    <source>
        <dbReference type="Proteomes" id="UP001054252"/>
    </source>
</evidence>
<gene>
    <name evidence="1" type="ORF">SLEP1_g18610</name>
</gene>
<comment type="caution">
    <text evidence="1">The sequence shown here is derived from an EMBL/GenBank/DDBJ whole genome shotgun (WGS) entry which is preliminary data.</text>
</comment>
<dbReference type="GO" id="GO:0003713">
    <property type="term" value="F:transcription coactivator activity"/>
    <property type="evidence" value="ECO:0007669"/>
    <property type="project" value="InterPro"/>
</dbReference>
<accession>A0AAV5J707</accession>
<dbReference type="Proteomes" id="UP001054252">
    <property type="component" value="Unassembled WGS sequence"/>
</dbReference>
<keyword evidence="2" id="KW-1185">Reference proteome</keyword>
<dbReference type="PANTHER" id="PTHR33137:SF4">
    <property type="entry name" value="MEDIATOR OF RNA POLYMERASE II TRANSCRIPTION SUBUNIT 15A-RELATED"/>
    <property type="match status" value="1"/>
</dbReference>
<dbReference type="GO" id="GO:0031490">
    <property type="term" value="F:chromatin DNA binding"/>
    <property type="evidence" value="ECO:0007669"/>
    <property type="project" value="InterPro"/>
</dbReference>
<dbReference type="PANTHER" id="PTHR33137">
    <property type="entry name" value="MEDIATOR OF RNA POLYMERASE II TRANSCRIPTION SUBUNIT 15A-RELATED"/>
    <property type="match status" value="1"/>
</dbReference>
<organism evidence="1 2">
    <name type="scientific">Rubroshorea leprosula</name>
    <dbReference type="NCBI Taxonomy" id="152421"/>
    <lineage>
        <taxon>Eukaryota</taxon>
        <taxon>Viridiplantae</taxon>
        <taxon>Streptophyta</taxon>
        <taxon>Embryophyta</taxon>
        <taxon>Tracheophyta</taxon>
        <taxon>Spermatophyta</taxon>
        <taxon>Magnoliopsida</taxon>
        <taxon>eudicotyledons</taxon>
        <taxon>Gunneridae</taxon>
        <taxon>Pentapetalae</taxon>
        <taxon>rosids</taxon>
        <taxon>malvids</taxon>
        <taxon>Malvales</taxon>
        <taxon>Dipterocarpaceae</taxon>
        <taxon>Rubroshorea</taxon>
    </lineage>
</organism>
<name>A0AAV5J707_9ROSI</name>
<reference evidence="1 2" key="1">
    <citation type="journal article" date="2021" name="Commun. Biol.">
        <title>The genome of Shorea leprosula (Dipterocarpaceae) highlights the ecological relevance of drought in aseasonal tropical rainforests.</title>
        <authorList>
            <person name="Ng K.K.S."/>
            <person name="Kobayashi M.J."/>
            <person name="Fawcett J.A."/>
            <person name="Hatakeyama M."/>
            <person name="Paape T."/>
            <person name="Ng C.H."/>
            <person name="Ang C.C."/>
            <person name="Tnah L.H."/>
            <person name="Lee C.T."/>
            <person name="Nishiyama T."/>
            <person name="Sese J."/>
            <person name="O'Brien M.J."/>
            <person name="Copetti D."/>
            <person name="Mohd Noor M.I."/>
            <person name="Ong R.C."/>
            <person name="Putra M."/>
            <person name="Sireger I.Z."/>
            <person name="Indrioko S."/>
            <person name="Kosugi Y."/>
            <person name="Izuno A."/>
            <person name="Isagi Y."/>
            <person name="Lee S.L."/>
            <person name="Shimizu K.K."/>
        </authorList>
    </citation>
    <scope>NUCLEOTIDE SEQUENCE [LARGE SCALE GENOMIC DNA]</scope>
    <source>
        <strain evidence="1">214</strain>
    </source>
</reference>
<proteinExistence type="predicted"/>
<dbReference type="InterPro" id="IPR044661">
    <property type="entry name" value="MED15a/b/c-like"/>
</dbReference>
<protein>
    <submittedName>
        <fullName evidence="1">Uncharacterized protein</fullName>
    </submittedName>
</protein>
<dbReference type="AlphaFoldDB" id="A0AAV5J707"/>
<sequence>MDESLETRRSVLANPLASLDSTAQTGHGGDWQEEVFLKIKSMKDMYLGELNHMHQKITARLEQVRLPLCAIPKRFLGPPDL</sequence>